<dbReference type="PANTHER" id="PTHR33336:SF3">
    <property type="entry name" value="ABM DOMAIN-CONTAINING PROTEIN"/>
    <property type="match status" value="1"/>
</dbReference>
<gene>
    <name evidence="2" type="ORF">MNBD_PLANCTO02-1343</name>
</gene>
<dbReference type="GO" id="GO:0005829">
    <property type="term" value="C:cytosol"/>
    <property type="evidence" value="ECO:0007669"/>
    <property type="project" value="TreeGrafter"/>
</dbReference>
<evidence type="ECO:0000313" key="2">
    <source>
        <dbReference type="EMBL" id="VAX42027.1"/>
    </source>
</evidence>
<dbReference type="InterPro" id="IPR011008">
    <property type="entry name" value="Dimeric_a/b-barrel"/>
</dbReference>
<dbReference type="EMBL" id="UOGL01000611">
    <property type="protein sequence ID" value="VAX42027.1"/>
    <property type="molecule type" value="Genomic_DNA"/>
</dbReference>
<sequence length="102" mass="11472">MIHVIASVEVVAGKREEMLAEFHKIVPLVLEEEGCIEYGPAIDTQTDISLQNIKGENIVTIIEKWESTETLKAHLAAPHMNEYRERIKEIVVGMALHILEPA</sequence>
<dbReference type="InterPro" id="IPR050744">
    <property type="entry name" value="AI-2_Isomerase_LsrG"/>
</dbReference>
<feature type="domain" description="ABM" evidence="1">
    <location>
        <begin position="2"/>
        <end position="99"/>
    </location>
</feature>
<proteinExistence type="predicted"/>
<dbReference type="AlphaFoldDB" id="A0A3B1E8T8"/>
<dbReference type="Gene3D" id="3.30.70.100">
    <property type="match status" value="1"/>
</dbReference>
<organism evidence="2">
    <name type="scientific">hydrothermal vent metagenome</name>
    <dbReference type="NCBI Taxonomy" id="652676"/>
    <lineage>
        <taxon>unclassified sequences</taxon>
        <taxon>metagenomes</taxon>
        <taxon>ecological metagenomes</taxon>
    </lineage>
</organism>
<name>A0A3B1E8T8_9ZZZZ</name>
<accession>A0A3B1E8T8</accession>
<protein>
    <submittedName>
        <fullName evidence="2">Antibiotic biosynthesis monooxygenase</fullName>
    </submittedName>
</protein>
<dbReference type="GO" id="GO:0004497">
    <property type="term" value="F:monooxygenase activity"/>
    <property type="evidence" value="ECO:0007669"/>
    <property type="project" value="UniProtKB-KW"/>
</dbReference>
<dbReference type="InterPro" id="IPR007138">
    <property type="entry name" value="ABM_dom"/>
</dbReference>
<dbReference type="Pfam" id="PF03992">
    <property type="entry name" value="ABM"/>
    <property type="match status" value="1"/>
</dbReference>
<dbReference type="PANTHER" id="PTHR33336">
    <property type="entry name" value="QUINOL MONOOXYGENASE YGIN-RELATED"/>
    <property type="match status" value="1"/>
</dbReference>
<keyword evidence="2" id="KW-0560">Oxidoreductase</keyword>
<reference evidence="2" key="1">
    <citation type="submission" date="2018-06" db="EMBL/GenBank/DDBJ databases">
        <authorList>
            <person name="Zhirakovskaya E."/>
        </authorList>
    </citation>
    <scope>NUCLEOTIDE SEQUENCE</scope>
</reference>
<dbReference type="PROSITE" id="PS51725">
    <property type="entry name" value="ABM"/>
    <property type="match status" value="1"/>
</dbReference>
<evidence type="ECO:0000259" key="1">
    <source>
        <dbReference type="PROSITE" id="PS51725"/>
    </source>
</evidence>
<keyword evidence="2" id="KW-0503">Monooxygenase</keyword>
<dbReference type="SUPFAM" id="SSF54909">
    <property type="entry name" value="Dimeric alpha+beta barrel"/>
    <property type="match status" value="1"/>
</dbReference>